<evidence type="ECO:0000256" key="1">
    <source>
        <dbReference type="SAM" id="Phobius"/>
    </source>
</evidence>
<evidence type="ECO:0000313" key="3">
    <source>
        <dbReference type="Proteomes" id="UP000019249"/>
    </source>
</evidence>
<dbReference type="RefSeq" id="WP_036096574.1">
    <property type="nucleotide sequence ID" value="NZ_AODF01000007.1"/>
</dbReference>
<organism evidence="2 3">
    <name type="scientific">Listeria floridensis FSL S10-1187</name>
    <dbReference type="NCBI Taxonomy" id="1265817"/>
    <lineage>
        <taxon>Bacteria</taxon>
        <taxon>Bacillati</taxon>
        <taxon>Bacillota</taxon>
        <taxon>Bacilli</taxon>
        <taxon>Bacillales</taxon>
        <taxon>Listeriaceae</taxon>
        <taxon>Listeria</taxon>
    </lineage>
</organism>
<reference evidence="2 3" key="1">
    <citation type="journal article" date="2014" name="Int. J. Syst. Evol. Microbiol.">
        <title>Listeria floridensis sp. nov., Listeria aquatica sp. nov., Listeria cornellensis sp. nov., Listeria riparia sp. nov. and Listeria grandensis sp. nov., from agricultural and natural environments.</title>
        <authorList>
            <person name="den Bakker H.C."/>
            <person name="Warchocki S."/>
            <person name="Wright E.M."/>
            <person name="Allred A.F."/>
            <person name="Ahlstrom C."/>
            <person name="Manuel C.S."/>
            <person name="Stasiewicz M.J."/>
            <person name="Burrell A."/>
            <person name="Roof S."/>
            <person name="Strawn L."/>
            <person name="Fortes E.D."/>
            <person name="Nightingale K.K."/>
            <person name="Kephart D."/>
            <person name="Wiedmann M."/>
        </authorList>
    </citation>
    <scope>NUCLEOTIDE SEQUENCE [LARGE SCALE GENOMIC DNA]</scope>
    <source>
        <strain evidence="2 3">FSL S10-1187</strain>
    </source>
</reference>
<name>A0ABN0RH40_9LIST</name>
<comment type="caution">
    <text evidence="2">The sequence shown here is derived from an EMBL/GenBank/DDBJ whole genome shotgun (WGS) entry which is preliminary data.</text>
</comment>
<dbReference type="NCBIfam" id="NF038403">
    <property type="entry name" value="perm_prefix_1"/>
    <property type="match status" value="1"/>
</dbReference>
<protein>
    <recommendedName>
        <fullName evidence="4">2TM domain-containing protein</fullName>
    </recommendedName>
</protein>
<keyword evidence="1" id="KW-1133">Transmembrane helix</keyword>
<proteinExistence type="predicted"/>
<evidence type="ECO:0000313" key="2">
    <source>
        <dbReference type="EMBL" id="EUJ33194.1"/>
    </source>
</evidence>
<dbReference type="EMBL" id="AODF01000007">
    <property type="protein sequence ID" value="EUJ33194.1"/>
    <property type="molecule type" value="Genomic_DNA"/>
</dbReference>
<feature type="transmembrane region" description="Helical" evidence="1">
    <location>
        <begin position="82"/>
        <end position="103"/>
    </location>
</feature>
<keyword evidence="1" id="KW-0472">Membrane</keyword>
<evidence type="ECO:0008006" key="4">
    <source>
        <dbReference type="Google" id="ProtNLM"/>
    </source>
</evidence>
<accession>A0ABN0RH40</accession>
<dbReference type="Proteomes" id="UP000019249">
    <property type="component" value="Unassembled WGS sequence"/>
</dbReference>
<gene>
    <name evidence="2" type="ORF">MFLO_04645</name>
</gene>
<keyword evidence="1" id="KW-0812">Transmembrane</keyword>
<feature type="transmembrane region" description="Helical" evidence="1">
    <location>
        <begin position="109"/>
        <end position="129"/>
    </location>
</feature>
<keyword evidence="3" id="KW-1185">Reference proteome</keyword>
<dbReference type="InterPro" id="IPR047928">
    <property type="entry name" value="Perm_prefix_1"/>
</dbReference>
<sequence length="136" mass="16336">MRRIYEFVEKLFDDVPNTERASQVKEEILQDMEEKVYDLMHEGKTQEDAINKVIIEFGDFDEIKEELKIGGSKKLAYAKLNLGFSLWGSALFIALIVFINFYYTPSVIWFVYPTFAILWWPLSMFYYWYRKKEEVK</sequence>